<feature type="region of interest" description="Disordered" evidence="1">
    <location>
        <begin position="1"/>
        <end position="33"/>
    </location>
</feature>
<sequence length="102" mass="11578">MCGCGHSLLDDDDDDKMPFSRGADTTHRPPHTNRQSLIGWLFRLSIVALYDTCLIGSHGIYVDPTSIFDVLFKYGSYSKSRVFHPSAAVSRKMDEDKHYHDN</sequence>
<protein>
    <submittedName>
        <fullName evidence="2">Uncharacterized protein</fullName>
    </submittedName>
</protein>
<organism evidence="2">
    <name type="scientific">Salix viminalis</name>
    <name type="common">Common osier</name>
    <name type="synonym">Basket willow</name>
    <dbReference type="NCBI Taxonomy" id="40686"/>
    <lineage>
        <taxon>Eukaryota</taxon>
        <taxon>Viridiplantae</taxon>
        <taxon>Streptophyta</taxon>
        <taxon>Embryophyta</taxon>
        <taxon>Tracheophyta</taxon>
        <taxon>Spermatophyta</taxon>
        <taxon>Magnoliopsida</taxon>
        <taxon>eudicotyledons</taxon>
        <taxon>Gunneridae</taxon>
        <taxon>Pentapetalae</taxon>
        <taxon>rosids</taxon>
        <taxon>fabids</taxon>
        <taxon>Malpighiales</taxon>
        <taxon>Salicaceae</taxon>
        <taxon>Saliceae</taxon>
        <taxon>Salix</taxon>
    </lineage>
</organism>
<dbReference type="AlphaFoldDB" id="A0A6N2LFM6"/>
<evidence type="ECO:0000313" key="2">
    <source>
        <dbReference type="EMBL" id="VFU39673.1"/>
    </source>
</evidence>
<evidence type="ECO:0000256" key="1">
    <source>
        <dbReference type="SAM" id="MobiDB-lite"/>
    </source>
</evidence>
<reference evidence="2" key="1">
    <citation type="submission" date="2019-03" db="EMBL/GenBank/DDBJ databases">
        <authorList>
            <person name="Mank J."/>
            <person name="Almeida P."/>
        </authorList>
    </citation>
    <scope>NUCLEOTIDE SEQUENCE</scope>
    <source>
        <strain evidence="2">78183</strain>
    </source>
</reference>
<gene>
    <name evidence="2" type="ORF">SVIM_LOCUS221868</name>
</gene>
<proteinExistence type="predicted"/>
<name>A0A6N2LFM6_SALVM</name>
<accession>A0A6N2LFM6</accession>
<dbReference type="EMBL" id="CAADRP010001530">
    <property type="protein sequence ID" value="VFU39673.1"/>
    <property type="molecule type" value="Genomic_DNA"/>
</dbReference>